<gene>
    <name evidence="9" type="ORF">ABID19_004649</name>
</gene>
<evidence type="ECO:0000256" key="7">
    <source>
        <dbReference type="SAM" id="Phobius"/>
    </source>
</evidence>
<dbReference type="Gene3D" id="1.20.1720.10">
    <property type="entry name" value="Multidrug resistance protein D"/>
    <property type="match status" value="1"/>
</dbReference>
<feature type="transmembrane region" description="Helical" evidence="7">
    <location>
        <begin position="178"/>
        <end position="198"/>
    </location>
</feature>
<feature type="transmembrane region" description="Helical" evidence="7">
    <location>
        <begin position="53"/>
        <end position="75"/>
    </location>
</feature>
<dbReference type="PROSITE" id="PS50850">
    <property type="entry name" value="MFS"/>
    <property type="match status" value="1"/>
</dbReference>
<feature type="transmembrane region" description="Helical" evidence="7">
    <location>
        <begin position="405"/>
        <end position="426"/>
    </location>
</feature>
<keyword evidence="4 7" id="KW-0812">Transmembrane</keyword>
<keyword evidence="6 7" id="KW-0472">Membrane</keyword>
<feature type="transmembrane region" description="Helical" evidence="7">
    <location>
        <begin position="279"/>
        <end position="303"/>
    </location>
</feature>
<dbReference type="Pfam" id="PF07690">
    <property type="entry name" value="MFS_1"/>
    <property type="match status" value="1"/>
</dbReference>
<comment type="subcellular location">
    <subcellularLocation>
        <location evidence="1">Cell membrane</location>
        <topology evidence="1">Multi-pass membrane protein</topology>
    </subcellularLocation>
</comment>
<feature type="transmembrane region" description="Helical" evidence="7">
    <location>
        <begin position="368"/>
        <end position="393"/>
    </location>
</feature>
<dbReference type="EMBL" id="JBEPMC010000008">
    <property type="protein sequence ID" value="MET3581598.1"/>
    <property type="molecule type" value="Genomic_DNA"/>
</dbReference>
<evidence type="ECO:0000256" key="6">
    <source>
        <dbReference type="ARBA" id="ARBA00023136"/>
    </source>
</evidence>
<proteinExistence type="predicted"/>
<evidence type="ECO:0000313" key="9">
    <source>
        <dbReference type="EMBL" id="MET3581598.1"/>
    </source>
</evidence>
<feature type="transmembrane region" description="Helical" evidence="7">
    <location>
        <begin position="20"/>
        <end position="41"/>
    </location>
</feature>
<accession>A0ABV2GTJ7</accession>
<organism evidence="9 10">
    <name type="scientific">Mesorhizobium robiniae</name>
    <dbReference type="NCBI Taxonomy" id="559315"/>
    <lineage>
        <taxon>Bacteria</taxon>
        <taxon>Pseudomonadati</taxon>
        <taxon>Pseudomonadota</taxon>
        <taxon>Alphaproteobacteria</taxon>
        <taxon>Hyphomicrobiales</taxon>
        <taxon>Phyllobacteriaceae</taxon>
        <taxon>Mesorhizobium</taxon>
    </lineage>
</organism>
<evidence type="ECO:0000259" key="8">
    <source>
        <dbReference type="PROSITE" id="PS50850"/>
    </source>
</evidence>
<evidence type="ECO:0000256" key="1">
    <source>
        <dbReference type="ARBA" id="ARBA00004651"/>
    </source>
</evidence>
<evidence type="ECO:0000256" key="5">
    <source>
        <dbReference type="ARBA" id="ARBA00022989"/>
    </source>
</evidence>
<keyword evidence="5 7" id="KW-1133">Transmembrane helix</keyword>
<feature type="transmembrane region" description="Helical" evidence="7">
    <location>
        <begin position="340"/>
        <end position="362"/>
    </location>
</feature>
<dbReference type="InterPro" id="IPR011701">
    <property type="entry name" value="MFS"/>
</dbReference>
<keyword evidence="10" id="KW-1185">Reference proteome</keyword>
<comment type="caution">
    <text evidence="9">The sequence shown here is derived from an EMBL/GenBank/DDBJ whole genome shotgun (WGS) entry which is preliminary data.</text>
</comment>
<feature type="transmembrane region" description="Helical" evidence="7">
    <location>
        <begin position="242"/>
        <end position="259"/>
    </location>
</feature>
<keyword evidence="3" id="KW-1003">Cell membrane</keyword>
<keyword evidence="2" id="KW-0813">Transport</keyword>
<dbReference type="InterPro" id="IPR036259">
    <property type="entry name" value="MFS_trans_sf"/>
</dbReference>
<reference evidence="9 10" key="1">
    <citation type="submission" date="2024-06" db="EMBL/GenBank/DDBJ databases">
        <title>Genomic Encyclopedia of Type Strains, Phase IV (KMG-IV): sequencing the most valuable type-strain genomes for metagenomic binning, comparative biology and taxonomic classification.</title>
        <authorList>
            <person name="Goeker M."/>
        </authorList>
    </citation>
    <scope>NUCLEOTIDE SEQUENCE [LARGE SCALE GENOMIC DNA]</scope>
    <source>
        <strain evidence="9 10">DSM 100022</strain>
    </source>
</reference>
<dbReference type="InterPro" id="IPR020846">
    <property type="entry name" value="MFS_dom"/>
</dbReference>
<name>A0ABV2GTJ7_9HYPH</name>
<feature type="domain" description="Major facilitator superfamily (MFS) profile" evidence="8">
    <location>
        <begin position="21"/>
        <end position="465"/>
    </location>
</feature>
<dbReference type="PANTHER" id="PTHR42718">
    <property type="entry name" value="MAJOR FACILITATOR SUPERFAMILY MULTIDRUG TRANSPORTER MFSC"/>
    <property type="match status" value="1"/>
</dbReference>
<sequence>MKIYSETSSGTGVSEGKTRLAFTMLATVQATLIFTIALIMVPLPKIAIDFGLISTDLLLLQVAYGLPFSGLLLFGGRLADRYGGRRMFVLGLTVFGAASLVAAFAPNYGVLVAMRVAQGIGGAMTAPAAMAVLRALIPDPAAYGRAMATWGGVSVLGAIMGFVVSGVLTTWISWRWMFSVPVVVAMIGLAATSVLLPMGRSDRSAHRPRLDPMGALLATFGIALGSYGLIASGDHRWTSLPVIGSLVVSGLLLSVFVILERKVEDPLLPPGFLVDSCRITGLAGMLLAAAGSVVIEYILSLYLQQVMGWSPLMTAIGFLPFAATLIVANHLSPSSVGRFGALPTTVAGLIVAAIGLGMLTGIGRDTIYLSGLLPGTILLAAGMSLVFSGSAVLSTMNVPQHQAGLAGGVMNTAMELGPTMGLAVLMSVAATQSDVVRGYGWAFGAACLFYLAAAAAAMRLTRQGACARIAPNASPI</sequence>
<feature type="transmembrane region" description="Helical" evidence="7">
    <location>
        <begin position="210"/>
        <end position="230"/>
    </location>
</feature>
<dbReference type="PANTHER" id="PTHR42718:SF46">
    <property type="entry name" value="BLR6921 PROTEIN"/>
    <property type="match status" value="1"/>
</dbReference>
<evidence type="ECO:0000256" key="2">
    <source>
        <dbReference type="ARBA" id="ARBA00022448"/>
    </source>
</evidence>
<dbReference type="Gene3D" id="1.20.1250.20">
    <property type="entry name" value="MFS general substrate transporter like domains"/>
    <property type="match status" value="1"/>
</dbReference>
<dbReference type="RefSeq" id="WP_354493225.1">
    <property type="nucleotide sequence ID" value="NZ_JBEPMC010000008.1"/>
</dbReference>
<evidence type="ECO:0000256" key="4">
    <source>
        <dbReference type="ARBA" id="ARBA00022692"/>
    </source>
</evidence>
<dbReference type="CDD" id="cd17321">
    <property type="entry name" value="MFS_MMR_MDR_like"/>
    <property type="match status" value="1"/>
</dbReference>
<protein>
    <submittedName>
        <fullName evidence="9">MFS family permease</fullName>
    </submittedName>
</protein>
<dbReference type="Proteomes" id="UP001549204">
    <property type="component" value="Unassembled WGS sequence"/>
</dbReference>
<feature type="transmembrane region" description="Helical" evidence="7">
    <location>
        <begin position="149"/>
        <end position="172"/>
    </location>
</feature>
<feature type="transmembrane region" description="Helical" evidence="7">
    <location>
        <begin position="438"/>
        <end position="458"/>
    </location>
</feature>
<evidence type="ECO:0000256" key="3">
    <source>
        <dbReference type="ARBA" id="ARBA00022475"/>
    </source>
</evidence>
<feature type="transmembrane region" description="Helical" evidence="7">
    <location>
        <begin position="309"/>
        <end position="328"/>
    </location>
</feature>
<dbReference type="SUPFAM" id="SSF103473">
    <property type="entry name" value="MFS general substrate transporter"/>
    <property type="match status" value="1"/>
</dbReference>
<evidence type="ECO:0000313" key="10">
    <source>
        <dbReference type="Proteomes" id="UP001549204"/>
    </source>
</evidence>
<feature type="transmembrane region" description="Helical" evidence="7">
    <location>
        <begin position="87"/>
        <end position="105"/>
    </location>
</feature>